<evidence type="ECO:0000313" key="1">
    <source>
        <dbReference type="EMBL" id="PIU33153.1"/>
    </source>
</evidence>
<gene>
    <name evidence="1" type="ORF">COT04_01625</name>
</gene>
<comment type="caution">
    <text evidence="1">The sequence shown here is derived from an EMBL/GenBank/DDBJ whole genome shotgun (WGS) entry which is preliminary data.</text>
</comment>
<sequence>MKNKNFHSLKDILASFNPTQDKYISREFQDYGYHLAEELNDLEHKALYMKLAKETPRFLLEKTRNFVKDAYQVKNPARLFMWKLQQLKKEIKK</sequence>
<name>A0A2M6YPW5_9BACT</name>
<dbReference type="Proteomes" id="UP000229559">
    <property type="component" value="Unassembled WGS sequence"/>
</dbReference>
<reference evidence="2" key="1">
    <citation type="submission" date="2017-09" db="EMBL/GenBank/DDBJ databases">
        <title>Depth-based differentiation of microbial function through sediment-hosted aquifers and enrichment of novel symbionts in the deep terrestrial subsurface.</title>
        <authorList>
            <person name="Probst A.J."/>
            <person name="Ladd B."/>
            <person name="Jarett J.K."/>
            <person name="Geller-Mcgrath D.E."/>
            <person name="Sieber C.M.K."/>
            <person name="Emerson J.B."/>
            <person name="Anantharaman K."/>
            <person name="Thomas B.C."/>
            <person name="Malmstrom R."/>
            <person name="Stieglmeier M."/>
            <person name="Klingl A."/>
            <person name="Woyke T."/>
            <person name="Ryan C.M."/>
            <person name="Banfield J.F."/>
        </authorList>
    </citation>
    <scope>NUCLEOTIDE SEQUENCE [LARGE SCALE GENOMIC DNA]</scope>
</reference>
<organism evidence="1 2">
    <name type="scientific">Candidatus Shapirobacteria bacterium CG07_land_8_20_14_0_80_39_12</name>
    <dbReference type="NCBI Taxonomy" id="1974480"/>
    <lineage>
        <taxon>Bacteria</taxon>
        <taxon>Candidatus Shapironibacteriota</taxon>
    </lineage>
</organism>
<proteinExistence type="predicted"/>
<dbReference type="EMBL" id="PEXA01000049">
    <property type="protein sequence ID" value="PIU33153.1"/>
    <property type="molecule type" value="Genomic_DNA"/>
</dbReference>
<evidence type="ECO:0000313" key="2">
    <source>
        <dbReference type="Proteomes" id="UP000229559"/>
    </source>
</evidence>
<accession>A0A2M6YPW5</accession>
<protein>
    <submittedName>
        <fullName evidence="1">Uncharacterized protein</fullName>
    </submittedName>
</protein>
<dbReference type="AlphaFoldDB" id="A0A2M6YPW5"/>